<dbReference type="Pfam" id="PF14604">
    <property type="entry name" value="SH3_9"/>
    <property type="match status" value="1"/>
</dbReference>
<feature type="region of interest" description="Disordered" evidence="4">
    <location>
        <begin position="96"/>
        <end position="153"/>
    </location>
</feature>
<feature type="compositionally biased region" description="Basic and acidic residues" evidence="4">
    <location>
        <begin position="586"/>
        <end position="596"/>
    </location>
</feature>
<dbReference type="SMART" id="SM00326">
    <property type="entry name" value="SH3"/>
    <property type="match status" value="1"/>
</dbReference>
<feature type="domain" description="SAM" evidence="7">
    <location>
        <begin position="212"/>
        <end position="276"/>
    </location>
</feature>
<dbReference type="GO" id="GO:0005769">
    <property type="term" value="C:early endosome"/>
    <property type="evidence" value="ECO:0007669"/>
    <property type="project" value="TreeGrafter"/>
</dbReference>
<feature type="compositionally biased region" description="Polar residues" evidence="4">
    <location>
        <begin position="857"/>
        <end position="882"/>
    </location>
</feature>
<dbReference type="PROSITE" id="PS50105">
    <property type="entry name" value="SAM_DOMAIN"/>
    <property type="match status" value="1"/>
</dbReference>
<feature type="compositionally biased region" description="Polar residues" evidence="4">
    <location>
        <begin position="553"/>
        <end position="575"/>
    </location>
</feature>
<dbReference type="SMART" id="SM00454">
    <property type="entry name" value="SAM"/>
    <property type="match status" value="1"/>
</dbReference>
<feature type="compositionally biased region" description="Polar residues" evidence="4">
    <location>
        <begin position="170"/>
        <end position="182"/>
    </location>
</feature>
<dbReference type="InterPro" id="IPR045188">
    <property type="entry name" value="Boi1/Boi2-like"/>
</dbReference>
<dbReference type="PROSITE" id="PS50003">
    <property type="entry name" value="PH_DOMAIN"/>
    <property type="match status" value="1"/>
</dbReference>
<feature type="compositionally biased region" description="Basic and acidic residues" evidence="4">
    <location>
        <begin position="138"/>
        <end position="148"/>
    </location>
</feature>
<dbReference type="SUPFAM" id="SSF50044">
    <property type="entry name" value="SH3-domain"/>
    <property type="match status" value="1"/>
</dbReference>
<feature type="compositionally biased region" description="Polar residues" evidence="4">
    <location>
        <begin position="102"/>
        <end position="130"/>
    </location>
</feature>
<sequence>MSSNELRQQLPSIKTTNLEENATGAIYQVIKEFNARLEDELTLKVGDKIEVISDDKEYNDGWYMGKSLSTGSVGLYPKSFTQLIPSLSRPTLLRSRSRRIASPNSNNQSPVSLPTSSAANTPATVKTQRQFIPEEATETTKETIDHKKPNSVTRALSDIDKALEELRSEASPNPNNDVNSSGFGAGANGKDKHRSFSIQSEDSLNPELVESWSPEQVTAYFSYLGFDVNSAGQFARHKITGAILLELELAYLKELDISSFGTRFEMFKEIEALKELAKQKEIDQSSAEDSPYRLLAPAELHSSRNVSKTNQLDDDYDVFTRPLGHARKKSQSLDDIPEVTRQQQQQDNRHPLRPLSVHPPSSQVPDLPVIQQQFASPRRAPNPPSYPSPIQLKEDNNSNHLTPTVNRTSRNSYIELSHSRKPSYEVNTAYQVPRSGNHSRNNSANFKSQSVSDLLSTTHLDNGRPASSIYMPEPQHSRTSSANFRRGHIRGASDISVANSTKASKEERAHRRHSSVFSFLSNANFNNGGSISPTRKSPTRRNSVINTDGAVSPSRNGFRSQDAQMTPQLQSTPQLQAPDKKRRSVSAKEADKEESPAKSPAGKRSVSEAVRAKTLRNISSSTTLRSRNTKKDTSAFMEGIRNTNPADSIKTADCFGWMSKRGGIAVGTWKQRYFTLHGTRLSYFTSLSDTRERGLIDITSHKVLPAKDDDKFVSLYAASTGHGKFCFKLVPPAPGSRKGLTFTQPKIHYFAVESKEEMRTWMAALIKATIDIDESVPILSSCATPTVSLQKAQALLVQARENAKKREDAYRQTQEQLNQPQHQAGKLAPNGSLNDVSGTSSISPDSGSFDSNIPAHSPNTTATTSEMTPIMQNDNGFSSPYNIASGFISPKSTPSSANPSPIDTEFKSKPYSAGAIRHPSQRVASSASAAAAAAVAHAGKQRSSEPSNRI</sequence>
<feature type="compositionally biased region" description="Polar residues" evidence="4">
    <location>
        <begin position="811"/>
        <end position="822"/>
    </location>
</feature>
<dbReference type="RefSeq" id="XP_019041772.1">
    <property type="nucleotide sequence ID" value="XM_019184441.1"/>
</dbReference>
<dbReference type="Pfam" id="PF00169">
    <property type="entry name" value="PH"/>
    <property type="match status" value="1"/>
</dbReference>
<feature type="region of interest" description="Disordered" evidence="4">
    <location>
        <begin position="326"/>
        <end position="426"/>
    </location>
</feature>
<dbReference type="GO" id="GO:0007032">
    <property type="term" value="P:endosome organization"/>
    <property type="evidence" value="ECO:0007669"/>
    <property type="project" value="TreeGrafter"/>
</dbReference>
<dbReference type="GO" id="GO:0005802">
    <property type="term" value="C:trans-Golgi network"/>
    <property type="evidence" value="ECO:0007669"/>
    <property type="project" value="TreeGrafter"/>
</dbReference>
<dbReference type="InterPro" id="IPR035551">
    <property type="entry name" value="Boi1/2_SH3"/>
</dbReference>
<accession>A0A1E3PAX0</accession>
<keyword evidence="1 3" id="KW-0728">SH3 domain</keyword>
<dbReference type="Gene3D" id="1.10.150.50">
    <property type="entry name" value="Transcription Factor, Ets-1"/>
    <property type="match status" value="1"/>
</dbReference>
<dbReference type="Gene3D" id="2.30.30.40">
    <property type="entry name" value="SH3 Domains"/>
    <property type="match status" value="1"/>
</dbReference>
<feature type="compositionally biased region" description="Polar residues" evidence="4">
    <location>
        <begin position="359"/>
        <end position="375"/>
    </location>
</feature>
<evidence type="ECO:0000256" key="4">
    <source>
        <dbReference type="SAM" id="MobiDB-lite"/>
    </source>
</evidence>
<dbReference type="PANTHER" id="PTHR22902:SF27">
    <property type="entry name" value="PLECKSTRIN HOMOLOGY DOMAIN-CONTAINING FAMILY A MEMBER 3"/>
    <property type="match status" value="1"/>
</dbReference>
<dbReference type="GO" id="GO:0001881">
    <property type="term" value="P:receptor recycling"/>
    <property type="evidence" value="ECO:0007669"/>
    <property type="project" value="TreeGrafter"/>
</dbReference>
<dbReference type="InterPro" id="IPR001452">
    <property type="entry name" value="SH3_domain"/>
</dbReference>
<feature type="compositionally biased region" description="Low complexity" evidence="4">
    <location>
        <begin position="837"/>
        <end position="851"/>
    </location>
</feature>
<evidence type="ECO:0000313" key="8">
    <source>
        <dbReference type="EMBL" id="ODQ62565.1"/>
    </source>
</evidence>
<feature type="region of interest" description="Disordered" evidence="4">
    <location>
        <begin position="805"/>
        <end position="924"/>
    </location>
</feature>
<evidence type="ECO:0000259" key="6">
    <source>
        <dbReference type="PROSITE" id="PS50003"/>
    </source>
</evidence>
<evidence type="ECO:0000259" key="5">
    <source>
        <dbReference type="PROSITE" id="PS50002"/>
    </source>
</evidence>
<evidence type="ECO:0000256" key="1">
    <source>
        <dbReference type="ARBA" id="ARBA00022443"/>
    </source>
</evidence>
<dbReference type="SUPFAM" id="SSF50729">
    <property type="entry name" value="PH domain-like"/>
    <property type="match status" value="1"/>
</dbReference>
<organism evidence="8 9">
    <name type="scientific">Wickerhamomyces anomalus (strain ATCC 58044 / CBS 1984 / NCYC 433 / NRRL Y-366-8)</name>
    <name type="common">Yeast</name>
    <name type="synonym">Hansenula anomala</name>
    <dbReference type="NCBI Taxonomy" id="683960"/>
    <lineage>
        <taxon>Eukaryota</taxon>
        <taxon>Fungi</taxon>
        <taxon>Dikarya</taxon>
        <taxon>Ascomycota</taxon>
        <taxon>Saccharomycotina</taxon>
        <taxon>Saccharomycetes</taxon>
        <taxon>Phaffomycetales</taxon>
        <taxon>Wickerhamomycetaceae</taxon>
        <taxon>Wickerhamomyces</taxon>
    </lineage>
</organism>
<dbReference type="GO" id="GO:0042147">
    <property type="term" value="P:retrograde transport, endosome to Golgi"/>
    <property type="evidence" value="ECO:0007669"/>
    <property type="project" value="TreeGrafter"/>
</dbReference>
<dbReference type="InterPro" id="IPR011993">
    <property type="entry name" value="PH-like_dom_sf"/>
</dbReference>
<feature type="compositionally biased region" description="Polar residues" evidence="4">
    <location>
        <begin position="398"/>
        <end position="414"/>
    </location>
</feature>
<feature type="region of interest" description="Disordered" evidence="4">
    <location>
        <begin position="433"/>
        <end position="452"/>
    </location>
</feature>
<feature type="compositionally biased region" description="Polar residues" evidence="4">
    <location>
        <begin position="515"/>
        <end position="546"/>
    </location>
</feature>
<feature type="region of interest" description="Disordered" evidence="4">
    <location>
        <begin position="167"/>
        <end position="194"/>
    </location>
</feature>
<protein>
    <recommendedName>
        <fullName evidence="10">Protein BOI2</fullName>
    </recommendedName>
</protein>
<dbReference type="AlphaFoldDB" id="A0A1E3PAX0"/>
<evidence type="ECO:0008006" key="10">
    <source>
        <dbReference type="Google" id="ProtNLM"/>
    </source>
</evidence>
<dbReference type="InterPro" id="IPR036028">
    <property type="entry name" value="SH3-like_dom_sf"/>
</dbReference>
<dbReference type="CDD" id="cd13316">
    <property type="entry name" value="PH_Boi"/>
    <property type="match status" value="1"/>
</dbReference>
<proteinExistence type="predicted"/>
<dbReference type="FunFam" id="2.30.29.30:FF:000230">
    <property type="entry name" value="Polarized growth protein (Boi2)"/>
    <property type="match status" value="1"/>
</dbReference>
<dbReference type="CDD" id="cd11886">
    <property type="entry name" value="SH3_BOI"/>
    <property type="match status" value="1"/>
</dbReference>
<name>A0A1E3PAX0_WICAA</name>
<feature type="compositionally biased region" description="Polar residues" evidence="4">
    <location>
        <begin position="890"/>
        <end position="901"/>
    </location>
</feature>
<keyword evidence="9" id="KW-1185">Reference proteome</keyword>
<dbReference type="STRING" id="683960.A0A1E3PAX0"/>
<dbReference type="OrthoDB" id="73680at2759"/>
<dbReference type="GO" id="GO:0055037">
    <property type="term" value="C:recycling endosome"/>
    <property type="evidence" value="ECO:0007669"/>
    <property type="project" value="TreeGrafter"/>
</dbReference>
<dbReference type="GeneID" id="30201687"/>
<dbReference type="GO" id="GO:0005829">
    <property type="term" value="C:cytosol"/>
    <property type="evidence" value="ECO:0007669"/>
    <property type="project" value="GOC"/>
</dbReference>
<evidence type="ECO:0000313" key="9">
    <source>
        <dbReference type="Proteomes" id="UP000094112"/>
    </source>
</evidence>
<evidence type="ECO:0000259" key="7">
    <source>
        <dbReference type="PROSITE" id="PS50105"/>
    </source>
</evidence>
<feature type="domain" description="PH" evidence="6">
    <location>
        <begin position="651"/>
        <end position="770"/>
    </location>
</feature>
<dbReference type="Proteomes" id="UP000094112">
    <property type="component" value="Unassembled WGS sequence"/>
</dbReference>
<dbReference type="EMBL" id="KV454208">
    <property type="protein sequence ID" value="ODQ62565.1"/>
    <property type="molecule type" value="Genomic_DNA"/>
</dbReference>
<dbReference type="InterPro" id="IPR001660">
    <property type="entry name" value="SAM"/>
</dbReference>
<dbReference type="InterPro" id="IPR001849">
    <property type="entry name" value="PH_domain"/>
</dbReference>
<evidence type="ECO:0000256" key="2">
    <source>
        <dbReference type="ARBA" id="ARBA00022553"/>
    </source>
</evidence>
<dbReference type="Gene3D" id="2.30.29.30">
    <property type="entry name" value="Pleckstrin-homology domain (PH domain)/Phosphotyrosine-binding domain (PTB)"/>
    <property type="match status" value="1"/>
</dbReference>
<reference evidence="8 9" key="1">
    <citation type="journal article" date="2016" name="Proc. Natl. Acad. Sci. U.S.A.">
        <title>Comparative genomics of biotechnologically important yeasts.</title>
        <authorList>
            <person name="Riley R."/>
            <person name="Haridas S."/>
            <person name="Wolfe K.H."/>
            <person name="Lopes M.R."/>
            <person name="Hittinger C.T."/>
            <person name="Goeker M."/>
            <person name="Salamov A.A."/>
            <person name="Wisecaver J.H."/>
            <person name="Long T.M."/>
            <person name="Calvey C.H."/>
            <person name="Aerts A.L."/>
            <person name="Barry K.W."/>
            <person name="Choi C."/>
            <person name="Clum A."/>
            <person name="Coughlan A.Y."/>
            <person name="Deshpande S."/>
            <person name="Douglass A.P."/>
            <person name="Hanson S.J."/>
            <person name="Klenk H.-P."/>
            <person name="LaButti K.M."/>
            <person name="Lapidus A."/>
            <person name="Lindquist E.A."/>
            <person name="Lipzen A.M."/>
            <person name="Meier-Kolthoff J.P."/>
            <person name="Ohm R.A."/>
            <person name="Otillar R.P."/>
            <person name="Pangilinan J.L."/>
            <person name="Peng Y."/>
            <person name="Rokas A."/>
            <person name="Rosa C.A."/>
            <person name="Scheuner C."/>
            <person name="Sibirny A.A."/>
            <person name="Slot J.C."/>
            <person name="Stielow J.B."/>
            <person name="Sun H."/>
            <person name="Kurtzman C.P."/>
            <person name="Blackwell M."/>
            <person name="Grigoriev I.V."/>
            <person name="Jeffries T.W."/>
        </authorList>
    </citation>
    <scope>NUCLEOTIDE SEQUENCE [LARGE SCALE GENOMIC DNA]</scope>
    <source>
        <strain evidence="9">ATCC 58044 / CBS 1984 / NCYC 433 / NRRL Y-366-8</strain>
    </source>
</reference>
<dbReference type="SUPFAM" id="SSF47769">
    <property type="entry name" value="SAM/Pointed domain"/>
    <property type="match status" value="1"/>
</dbReference>
<evidence type="ECO:0000256" key="3">
    <source>
        <dbReference type="PROSITE-ProRule" id="PRU00192"/>
    </source>
</evidence>
<gene>
    <name evidence="8" type="ORF">WICANDRAFT_76734</name>
</gene>
<feature type="region of interest" description="Disordered" evidence="4">
    <location>
        <begin position="457"/>
        <end position="633"/>
    </location>
</feature>
<keyword evidence="2" id="KW-0597">Phosphoprotein</keyword>
<dbReference type="Pfam" id="PF07647">
    <property type="entry name" value="SAM_2"/>
    <property type="match status" value="1"/>
</dbReference>
<dbReference type="InterPro" id="IPR013761">
    <property type="entry name" value="SAM/pointed_sf"/>
</dbReference>
<dbReference type="PROSITE" id="PS50002">
    <property type="entry name" value="SH3"/>
    <property type="match status" value="1"/>
</dbReference>
<dbReference type="PANTHER" id="PTHR22902">
    <property type="entry name" value="SESQUIPEDALIAN"/>
    <property type="match status" value="1"/>
</dbReference>
<feature type="compositionally biased region" description="Polar residues" evidence="4">
    <location>
        <begin position="616"/>
        <end position="626"/>
    </location>
</feature>
<dbReference type="CDD" id="cd09535">
    <property type="entry name" value="SAM_BOI-like_fungal"/>
    <property type="match status" value="1"/>
</dbReference>
<feature type="domain" description="SH3" evidence="5">
    <location>
        <begin position="22"/>
        <end position="86"/>
    </location>
</feature>
<dbReference type="SMART" id="SM00233">
    <property type="entry name" value="PH"/>
    <property type="match status" value="1"/>
</dbReference>